<organism evidence="2 3">
    <name type="scientific">Nitrosomonas halophila</name>
    <dbReference type="NCBI Taxonomy" id="44576"/>
    <lineage>
        <taxon>Bacteria</taxon>
        <taxon>Pseudomonadati</taxon>
        <taxon>Pseudomonadota</taxon>
        <taxon>Betaproteobacteria</taxon>
        <taxon>Nitrosomonadales</taxon>
        <taxon>Nitrosomonadaceae</taxon>
        <taxon>Nitrosomonas</taxon>
    </lineage>
</organism>
<name>A0A1H3Q7M3_9PROT</name>
<dbReference type="Proteomes" id="UP000198640">
    <property type="component" value="Unassembled WGS sequence"/>
</dbReference>
<feature type="non-terminal residue" evidence="2">
    <location>
        <position position="71"/>
    </location>
</feature>
<feature type="signal peptide" evidence="1">
    <location>
        <begin position="1"/>
        <end position="27"/>
    </location>
</feature>
<dbReference type="AlphaFoldDB" id="A0A1H3Q7M3"/>
<dbReference type="EMBL" id="FNOY01000138">
    <property type="protein sequence ID" value="SDZ09524.1"/>
    <property type="molecule type" value="Genomic_DNA"/>
</dbReference>
<protein>
    <submittedName>
        <fullName evidence="2">Uncharacterized protein</fullName>
    </submittedName>
</protein>
<evidence type="ECO:0000313" key="2">
    <source>
        <dbReference type="EMBL" id="SDZ09524.1"/>
    </source>
</evidence>
<reference evidence="2 3" key="1">
    <citation type="submission" date="2016-10" db="EMBL/GenBank/DDBJ databases">
        <authorList>
            <person name="de Groot N.N."/>
        </authorList>
    </citation>
    <scope>NUCLEOTIDE SEQUENCE [LARGE SCALE GENOMIC DNA]</scope>
    <source>
        <strain evidence="2 3">Nm1</strain>
    </source>
</reference>
<evidence type="ECO:0000313" key="3">
    <source>
        <dbReference type="Proteomes" id="UP000198640"/>
    </source>
</evidence>
<keyword evidence="3" id="KW-1185">Reference proteome</keyword>
<proteinExistence type="predicted"/>
<dbReference type="STRING" id="44576.SAMN05421881_11383"/>
<evidence type="ECO:0000256" key="1">
    <source>
        <dbReference type="SAM" id="SignalP"/>
    </source>
</evidence>
<accession>A0A1H3Q7M3</accession>
<keyword evidence="1" id="KW-0732">Signal</keyword>
<gene>
    <name evidence="2" type="ORF">SAMN05421881_11383</name>
</gene>
<feature type="chain" id="PRO_5011439142" evidence="1">
    <location>
        <begin position="28"/>
        <end position="71"/>
    </location>
</feature>
<sequence length="71" mass="7649">MCPLPPIKESRYLIVWSMIGAACPVFADNGNLIDSLTGFNINETAFMKSLGVDFGGWVEIGFAANPQNPSN</sequence>